<reference evidence="21" key="1">
    <citation type="submission" date="2021-11" db="EMBL/GenBank/DDBJ databases">
        <authorList>
            <person name="Herlambang A."/>
            <person name="Guo Y."/>
            <person name="Takashima Y."/>
            <person name="Nishizawa T."/>
        </authorList>
    </citation>
    <scope>NUCLEOTIDE SEQUENCE</scope>
    <source>
        <strain evidence="21">E1425</strain>
    </source>
</reference>
<evidence type="ECO:0000256" key="19">
    <source>
        <dbReference type="SAM" id="MobiDB-lite"/>
    </source>
</evidence>
<dbReference type="Proteomes" id="UP000827284">
    <property type="component" value="Unassembled WGS sequence"/>
</dbReference>
<protein>
    <recommendedName>
        <fullName evidence="17">RING-type E3 ubiquitin transferase (cysteine targeting)</fullName>
        <ecNumber evidence="17">2.3.2.36</ecNumber>
    </recommendedName>
    <alternativeName>
        <fullName evidence="15">Peroxin-2</fullName>
    </alternativeName>
</protein>
<evidence type="ECO:0000313" key="21">
    <source>
        <dbReference type="EMBL" id="GJJ73367.1"/>
    </source>
</evidence>
<keyword evidence="5" id="KW-0808">Transferase</keyword>
<evidence type="ECO:0000256" key="9">
    <source>
        <dbReference type="ARBA" id="ARBA00022786"/>
    </source>
</evidence>
<reference evidence="21" key="2">
    <citation type="journal article" date="2022" name="Microbiol. Resour. Announc.">
        <title>Whole-Genome Sequence of Entomortierella parvispora E1425, a Mucoromycotan Fungus Associated with Burkholderiaceae-Related Endosymbiotic Bacteria.</title>
        <authorList>
            <person name="Herlambang A."/>
            <person name="Guo Y."/>
            <person name="Takashima Y."/>
            <person name="Narisawa K."/>
            <person name="Ohta H."/>
            <person name="Nishizawa T."/>
        </authorList>
    </citation>
    <scope>NUCLEOTIDE SEQUENCE</scope>
    <source>
        <strain evidence="21">E1425</strain>
    </source>
</reference>
<keyword evidence="14" id="KW-0576">Peroxisome</keyword>
<evidence type="ECO:0000256" key="10">
    <source>
        <dbReference type="ARBA" id="ARBA00022833"/>
    </source>
</evidence>
<evidence type="ECO:0000256" key="17">
    <source>
        <dbReference type="ARBA" id="ARBA00034523"/>
    </source>
</evidence>
<keyword evidence="9" id="KW-0833">Ubl conjugation pathway</keyword>
<feature type="compositionally biased region" description="Basic and acidic residues" evidence="19">
    <location>
        <begin position="374"/>
        <end position="383"/>
    </location>
</feature>
<keyword evidence="13" id="KW-0472">Membrane</keyword>
<gene>
    <name evidence="21" type="ORF">EMPS_05725</name>
</gene>
<evidence type="ECO:0000256" key="7">
    <source>
        <dbReference type="ARBA" id="ARBA00022723"/>
    </source>
</evidence>
<dbReference type="PANTHER" id="PTHR48178">
    <property type="entry name" value="PEROXISOME BIOGENESIS FACTOR 2"/>
    <property type="match status" value="1"/>
</dbReference>
<proteinExistence type="inferred from homology"/>
<evidence type="ECO:0000256" key="16">
    <source>
        <dbReference type="ARBA" id="ARBA00034438"/>
    </source>
</evidence>
<name>A0A9P3HBM7_9FUNG</name>
<evidence type="ECO:0000256" key="15">
    <source>
        <dbReference type="ARBA" id="ARBA00032511"/>
    </source>
</evidence>
<accession>A0A9P3HBM7</accession>
<dbReference type="GO" id="GO:0016567">
    <property type="term" value="P:protein ubiquitination"/>
    <property type="evidence" value="ECO:0007669"/>
    <property type="project" value="UniProtKB-ARBA"/>
</dbReference>
<dbReference type="EC" id="2.3.2.36" evidence="17"/>
<keyword evidence="22" id="KW-1185">Reference proteome</keyword>
<evidence type="ECO:0000256" key="2">
    <source>
        <dbReference type="ARBA" id="ARBA00004906"/>
    </source>
</evidence>
<feature type="domain" description="RING-type" evidence="20">
    <location>
        <begin position="277"/>
        <end position="331"/>
    </location>
</feature>
<evidence type="ECO:0000256" key="5">
    <source>
        <dbReference type="ARBA" id="ARBA00022679"/>
    </source>
</evidence>
<evidence type="ECO:0000256" key="6">
    <source>
        <dbReference type="ARBA" id="ARBA00022692"/>
    </source>
</evidence>
<keyword evidence="7" id="KW-0479">Metal-binding</keyword>
<sequence>MTNTSPFWEPDWKRVQAPLSALRRQLASFPSPPLRIMKVSQLDAELLDDELLETMKEQLWSAFSLFKPSFKEKFKPELALALNLVMYKFSVYDMGATYGSQLQNLIYRNERKHSGGLQSTARDAPLTKTQRIAYGVVTVGGQYAMERVNRVVTAQGWGELPEDNIKRKAWNILQKGGSVFRIVSLINFLAFLYAGKYRTILERVLSMRLVYAERNSNRQASFEFLNRQMVWHAFTEFLMFLMPLINVSKLKRNVKRMLLPAALMSANELSVLPAHICAICHENNNGVTATPGASTSTTIHNPYITNCGHVYCYYCIKTKMMIDDEWCCLRCGKKVDWIGRHVEVAEDKALQEKADSEAEDADDEEEDEDVEGEMDGKFDEKTR</sequence>
<dbReference type="OrthoDB" id="1701437at2759"/>
<organism evidence="21 22">
    <name type="scientific">Entomortierella parvispora</name>
    <dbReference type="NCBI Taxonomy" id="205924"/>
    <lineage>
        <taxon>Eukaryota</taxon>
        <taxon>Fungi</taxon>
        <taxon>Fungi incertae sedis</taxon>
        <taxon>Mucoromycota</taxon>
        <taxon>Mortierellomycotina</taxon>
        <taxon>Mortierellomycetes</taxon>
        <taxon>Mortierellales</taxon>
        <taxon>Mortierellaceae</taxon>
        <taxon>Entomortierella</taxon>
    </lineage>
</organism>
<evidence type="ECO:0000256" key="18">
    <source>
        <dbReference type="PROSITE-ProRule" id="PRU00175"/>
    </source>
</evidence>
<evidence type="ECO:0000256" key="4">
    <source>
        <dbReference type="ARBA" id="ARBA00022448"/>
    </source>
</evidence>
<dbReference type="PROSITE" id="PS50089">
    <property type="entry name" value="ZF_RING_2"/>
    <property type="match status" value="1"/>
</dbReference>
<feature type="compositionally biased region" description="Acidic residues" evidence="19">
    <location>
        <begin position="357"/>
        <end position="373"/>
    </location>
</feature>
<dbReference type="PANTHER" id="PTHR48178:SF1">
    <property type="entry name" value="PEROXISOME BIOGENESIS FACTOR 2"/>
    <property type="match status" value="1"/>
</dbReference>
<evidence type="ECO:0000256" key="13">
    <source>
        <dbReference type="ARBA" id="ARBA00023136"/>
    </source>
</evidence>
<comment type="similarity">
    <text evidence="3">Belongs to the pex2/pex10/pex12 family.</text>
</comment>
<keyword evidence="4" id="KW-0813">Transport</keyword>
<evidence type="ECO:0000313" key="22">
    <source>
        <dbReference type="Proteomes" id="UP000827284"/>
    </source>
</evidence>
<comment type="pathway">
    <text evidence="2">Protein modification; protein ubiquitination.</text>
</comment>
<dbReference type="GO" id="GO:0005778">
    <property type="term" value="C:peroxisomal membrane"/>
    <property type="evidence" value="ECO:0007669"/>
    <property type="project" value="UniProtKB-SubCell"/>
</dbReference>
<evidence type="ECO:0000256" key="8">
    <source>
        <dbReference type="ARBA" id="ARBA00022771"/>
    </source>
</evidence>
<keyword evidence="10" id="KW-0862">Zinc</keyword>
<keyword evidence="12" id="KW-1133">Transmembrane helix</keyword>
<dbReference type="GO" id="GO:0016562">
    <property type="term" value="P:protein import into peroxisome matrix, receptor recycling"/>
    <property type="evidence" value="ECO:0007669"/>
    <property type="project" value="UniProtKB-ARBA"/>
</dbReference>
<dbReference type="InterPro" id="IPR017907">
    <property type="entry name" value="Znf_RING_CS"/>
</dbReference>
<dbReference type="SMART" id="SM00184">
    <property type="entry name" value="RING"/>
    <property type="match status" value="1"/>
</dbReference>
<evidence type="ECO:0000256" key="3">
    <source>
        <dbReference type="ARBA" id="ARBA00008704"/>
    </source>
</evidence>
<dbReference type="InterPro" id="IPR006845">
    <property type="entry name" value="Pex_N"/>
</dbReference>
<evidence type="ECO:0000256" key="1">
    <source>
        <dbReference type="ARBA" id="ARBA00004585"/>
    </source>
</evidence>
<evidence type="ECO:0000256" key="11">
    <source>
        <dbReference type="ARBA" id="ARBA00022927"/>
    </source>
</evidence>
<dbReference type="PROSITE" id="PS00518">
    <property type="entry name" value="ZF_RING_1"/>
    <property type="match status" value="1"/>
</dbReference>
<evidence type="ECO:0000259" key="20">
    <source>
        <dbReference type="PROSITE" id="PS50089"/>
    </source>
</evidence>
<keyword evidence="6" id="KW-0812">Transmembrane</keyword>
<dbReference type="EMBL" id="BQFW01000008">
    <property type="protein sequence ID" value="GJJ73367.1"/>
    <property type="molecule type" value="Genomic_DNA"/>
</dbReference>
<dbReference type="InterPro" id="IPR013083">
    <property type="entry name" value="Znf_RING/FYVE/PHD"/>
</dbReference>
<keyword evidence="11" id="KW-0653">Protein transport</keyword>
<dbReference type="InterPro" id="IPR001841">
    <property type="entry name" value="Znf_RING"/>
</dbReference>
<dbReference type="AlphaFoldDB" id="A0A9P3HBM7"/>
<dbReference type="CDD" id="cd16526">
    <property type="entry name" value="RING-HC_PEX2"/>
    <property type="match status" value="1"/>
</dbReference>
<keyword evidence="8 18" id="KW-0863">Zinc-finger</keyword>
<feature type="region of interest" description="Disordered" evidence="19">
    <location>
        <begin position="348"/>
        <end position="383"/>
    </location>
</feature>
<dbReference type="InterPro" id="IPR025654">
    <property type="entry name" value="PEX2/10"/>
</dbReference>
<dbReference type="GO" id="GO:0008270">
    <property type="term" value="F:zinc ion binding"/>
    <property type="evidence" value="ECO:0007669"/>
    <property type="project" value="UniProtKB-KW"/>
</dbReference>
<comment type="caution">
    <text evidence="21">The sequence shown here is derived from an EMBL/GenBank/DDBJ whole genome shotgun (WGS) entry which is preliminary data.</text>
</comment>
<dbReference type="SUPFAM" id="SSF57850">
    <property type="entry name" value="RING/U-box"/>
    <property type="match status" value="1"/>
</dbReference>
<dbReference type="GO" id="GO:0061630">
    <property type="term" value="F:ubiquitin protein ligase activity"/>
    <property type="evidence" value="ECO:0007669"/>
    <property type="project" value="UniProtKB-EC"/>
</dbReference>
<dbReference type="InterPro" id="IPR045859">
    <property type="entry name" value="RING-HC_PEX2"/>
</dbReference>
<comment type="catalytic activity">
    <reaction evidence="16">
        <text>[E2 ubiquitin-conjugating enzyme]-S-ubiquitinyl-L-cysteine + [acceptor protein]-L-cysteine = [E2 ubiquitin-conjugating enzyme]-L-cysteine + [acceptor protein]-S-ubiquitinyl-L-cysteine.</text>
        <dbReference type="EC" id="2.3.2.36"/>
    </reaction>
</comment>
<comment type="subcellular location">
    <subcellularLocation>
        <location evidence="1">Peroxisome membrane</location>
        <topology evidence="1">Multi-pass membrane protein</topology>
    </subcellularLocation>
</comment>
<dbReference type="Gene3D" id="3.30.40.10">
    <property type="entry name" value="Zinc/RING finger domain, C3HC4 (zinc finger)"/>
    <property type="match status" value="1"/>
</dbReference>
<dbReference type="Pfam" id="PF04757">
    <property type="entry name" value="Pex2_Pex12"/>
    <property type="match status" value="1"/>
</dbReference>
<evidence type="ECO:0000256" key="14">
    <source>
        <dbReference type="ARBA" id="ARBA00023140"/>
    </source>
</evidence>
<evidence type="ECO:0000256" key="12">
    <source>
        <dbReference type="ARBA" id="ARBA00022989"/>
    </source>
</evidence>